<proteinExistence type="predicted"/>
<evidence type="ECO:0000313" key="2">
    <source>
        <dbReference type="Proteomes" id="UP000282060"/>
    </source>
</evidence>
<name>A0A431WHY1_9GAMM</name>
<sequence length="156" mass="17606">MKAEIAVLFLMCTWNVAAQCDNNIYLTSIPYAKNSSYFPSEYSKKLDTVLEQTSANKGYLLLEFQVTEQADDESKKYNMWLAGRRINRVKEYLTSLSYPSPIVSKILTASTHDRRDVSISWCKLSEDQGSTVIAAHGERKVSESNIIPIGINHAPH</sequence>
<keyword evidence="2" id="KW-1185">Reference proteome</keyword>
<reference evidence="1 2" key="1">
    <citation type="submission" date="2018-12" db="EMBL/GenBank/DDBJ databases">
        <authorList>
            <person name="Yu L."/>
        </authorList>
    </citation>
    <scope>NUCLEOTIDE SEQUENCE [LARGE SCALE GENOMIC DNA]</scope>
    <source>
        <strain evidence="1 2">HAW-EB5</strain>
    </source>
</reference>
<dbReference type="AlphaFoldDB" id="A0A431WHY1"/>
<comment type="caution">
    <text evidence="1">The sequence shown here is derived from an EMBL/GenBank/DDBJ whole genome shotgun (WGS) entry which is preliminary data.</text>
</comment>
<gene>
    <name evidence="1" type="ORF">EKG39_04860</name>
</gene>
<organism evidence="1 2">
    <name type="scientific">Shewanella atlantica</name>
    <dbReference type="NCBI Taxonomy" id="271099"/>
    <lineage>
        <taxon>Bacteria</taxon>
        <taxon>Pseudomonadati</taxon>
        <taxon>Pseudomonadota</taxon>
        <taxon>Gammaproteobacteria</taxon>
        <taxon>Alteromonadales</taxon>
        <taxon>Shewanellaceae</taxon>
        <taxon>Shewanella</taxon>
    </lineage>
</organism>
<dbReference type="Gene3D" id="3.30.1330.60">
    <property type="entry name" value="OmpA-like domain"/>
    <property type="match status" value="1"/>
</dbReference>
<evidence type="ECO:0008006" key="3">
    <source>
        <dbReference type="Google" id="ProtNLM"/>
    </source>
</evidence>
<dbReference type="RefSeq" id="WP_126504597.1">
    <property type="nucleotide sequence ID" value="NZ_RXNV01000001.1"/>
</dbReference>
<dbReference type="Proteomes" id="UP000282060">
    <property type="component" value="Unassembled WGS sequence"/>
</dbReference>
<dbReference type="OrthoDB" id="6265695at2"/>
<dbReference type="InterPro" id="IPR036737">
    <property type="entry name" value="OmpA-like_sf"/>
</dbReference>
<dbReference type="SUPFAM" id="SSF103088">
    <property type="entry name" value="OmpA-like"/>
    <property type="match status" value="1"/>
</dbReference>
<evidence type="ECO:0000313" key="1">
    <source>
        <dbReference type="EMBL" id="RTR34995.1"/>
    </source>
</evidence>
<dbReference type="EMBL" id="RXNV01000001">
    <property type="protein sequence ID" value="RTR34995.1"/>
    <property type="molecule type" value="Genomic_DNA"/>
</dbReference>
<protein>
    <recommendedName>
        <fullName evidence="3">OmpA-like domain-containing protein</fullName>
    </recommendedName>
</protein>
<accession>A0A431WHY1</accession>